<gene>
    <name evidence="1" type="ORF">CE91St16_21890</name>
</gene>
<proteinExistence type="predicted"/>
<accession>A0AA37KNT5</accession>
<dbReference type="AlphaFoldDB" id="A0AA37KNT5"/>
<reference evidence="1" key="1">
    <citation type="submission" date="2022-01" db="EMBL/GenBank/DDBJ databases">
        <title>Novel bile acid biosynthetic pathways are enriched in the microbiome of centenarians.</title>
        <authorList>
            <person name="Sato Y."/>
            <person name="Atarashi K."/>
            <person name="Plichta R.D."/>
            <person name="Arai Y."/>
            <person name="Sasajima S."/>
            <person name="Kearney M.S."/>
            <person name="Suda W."/>
            <person name="Takeshita K."/>
            <person name="Sasaki T."/>
            <person name="Okamoto S."/>
            <person name="Skelly N.A."/>
            <person name="Okamura Y."/>
            <person name="Vlamakis H."/>
            <person name="Li Y."/>
            <person name="Tanoue T."/>
            <person name="Takei H."/>
            <person name="Nittono H."/>
            <person name="Narushima S."/>
            <person name="Irie J."/>
            <person name="Itoh H."/>
            <person name="Moriya K."/>
            <person name="Sugiura Y."/>
            <person name="Suematsu M."/>
            <person name="Moritoki N."/>
            <person name="Shibata S."/>
            <person name="Littman R.D."/>
            <person name="Fischbach A.M."/>
            <person name="Uwamino Y."/>
            <person name="Inoue T."/>
            <person name="Honda A."/>
            <person name="Hattori M."/>
            <person name="Murai T."/>
            <person name="Xavier J.R."/>
            <person name="Hirose N."/>
            <person name="Honda K."/>
        </authorList>
    </citation>
    <scope>NUCLEOTIDE SEQUENCE</scope>
    <source>
        <strain evidence="1">CE91-St16</strain>
    </source>
</reference>
<protein>
    <submittedName>
        <fullName evidence="1">Uncharacterized protein</fullName>
    </submittedName>
</protein>
<dbReference type="Proteomes" id="UP001055105">
    <property type="component" value="Unassembled WGS sequence"/>
</dbReference>
<evidence type="ECO:0000313" key="2">
    <source>
        <dbReference type="Proteomes" id="UP001055105"/>
    </source>
</evidence>
<dbReference type="RefSeq" id="WP_244076643.1">
    <property type="nucleotide sequence ID" value="NZ_AP025581.1"/>
</dbReference>
<organism evidence="1 2">
    <name type="scientific">Alistipes finegoldii</name>
    <dbReference type="NCBI Taxonomy" id="214856"/>
    <lineage>
        <taxon>Bacteria</taxon>
        <taxon>Pseudomonadati</taxon>
        <taxon>Bacteroidota</taxon>
        <taxon>Bacteroidia</taxon>
        <taxon>Bacteroidales</taxon>
        <taxon>Rikenellaceae</taxon>
        <taxon>Alistipes</taxon>
    </lineage>
</organism>
<dbReference type="GeneID" id="79838894"/>
<sequence length="152" mass="17655">MKRIFFLCIIILGGVSCDPPEHLKTHYTYWYVKNATNKPISITTVPGHLMSILTIISGDSVCFHSFCPPQHWGIPSFNGLYDIWEKTAVQDQHTDILSNEGSLLKSWNYADRDAEGRQFFNESYWRLYTKKYSHSDELNFAWVFDILPADIE</sequence>
<comment type="caution">
    <text evidence="1">The sequence shown here is derived from an EMBL/GenBank/DDBJ whole genome shotgun (WGS) entry which is preliminary data.</text>
</comment>
<dbReference type="PROSITE" id="PS51257">
    <property type="entry name" value="PROKAR_LIPOPROTEIN"/>
    <property type="match status" value="1"/>
</dbReference>
<dbReference type="EMBL" id="BQOL01000001">
    <property type="protein sequence ID" value="GKI19281.1"/>
    <property type="molecule type" value="Genomic_DNA"/>
</dbReference>
<evidence type="ECO:0000313" key="1">
    <source>
        <dbReference type="EMBL" id="GKI19281.1"/>
    </source>
</evidence>
<name>A0AA37KNT5_9BACT</name>